<dbReference type="SUPFAM" id="SSF52833">
    <property type="entry name" value="Thioredoxin-like"/>
    <property type="match status" value="1"/>
</dbReference>
<proteinExistence type="inferred from homology"/>
<keyword evidence="4" id="KW-0808">Transferase</keyword>
<feature type="domain" description="GST N-terminal" evidence="2">
    <location>
        <begin position="1"/>
        <end position="82"/>
    </location>
</feature>
<organism evidence="4 5">
    <name type="scientific">Erythrobacter mangrovi</name>
    <dbReference type="NCBI Taxonomy" id="2739433"/>
    <lineage>
        <taxon>Bacteria</taxon>
        <taxon>Pseudomonadati</taxon>
        <taxon>Pseudomonadota</taxon>
        <taxon>Alphaproteobacteria</taxon>
        <taxon>Sphingomonadales</taxon>
        <taxon>Erythrobacteraceae</taxon>
        <taxon>Erythrobacter/Porphyrobacter group</taxon>
        <taxon>Erythrobacter</taxon>
    </lineage>
</organism>
<evidence type="ECO:0000256" key="1">
    <source>
        <dbReference type="RuleBase" id="RU003494"/>
    </source>
</evidence>
<feature type="domain" description="GST C-terminal" evidence="3">
    <location>
        <begin position="85"/>
        <end position="210"/>
    </location>
</feature>
<dbReference type="SFLD" id="SFLDS00019">
    <property type="entry name" value="Glutathione_Transferase_(cytos"/>
    <property type="match status" value="1"/>
</dbReference>
<evidence type="ECO:0000259" key="2">
    <source>
        <dbReference type="PROSITE" id="PS50404"/>
    </source>
</evidence>
<dbReference type="Pfam" id="PF02798">
    <property type="entry name" value="GST_N"/>
    <property type="match status" value="1"/>
</dbReference>
<dbReference type="SFLD" id="SFLDG01151">
    <property type="entry name" value="Main.2:_Nu-like"/>
    <property type="match status" value="1"/>
</dbReference>
<dbReference type="SUPFAM" id="SSF47616">
    <property type="entry name" value="GST C-terminal domain-like"/>
    <property type="match status" value="1"/>
</dbReference>
<accession>A0A7D3XHN9</accession>
<dbReference type="RefSeq" id="WP_173212836.1">
    <property type="nucleotide sequence ID" value="NZ_CP053921.1"/>
</dbReference>
<evidence type="ECO:0000259" key="3">
    <source>
        <dbReference type="PROSITE" id="PS50405"/>
    </source>
</evidence>
<dbReference type="AlphaFoldDB" id="A0A7D3XHN9"/>
<evidence type="ECO:0000313" key="4">
    <source>
        <dbReference type="EMBL" id="QKG70639.1"/>
    </source>
</evidence>
<dbReference type="InterPro" id="IPR036282">
    <property type="entry name" value="Glutathione-S-Trfase_C_sf"/>
</dbReference>
<dbReference type="EMBL" id="CP053921">
    <property type="protein sequence ID" value="QKG70639.1"/>
    <property type="molecule type" value="Genomic_DNA"/>
</dbReference>
<dbReference type="PROSITE" id="PS50404">
    <property type="entry name" value="GST_NTER"/>
    <property type="match status" value="1"/>
</dbReference>
<dbReference type="PANTHER" id="PTHR44051:SF19">
    <property type="entry name" value="DISULFIDE-BOND OXIDOREDUCTASE YFCG"/>
    <property type="match status" value="1"/>
</dbReference>
<dbReference type="KEGG" id="emv:HQR01_04215"/>
<gene>
    <name evidence="4" type="ORF">HQR01_04215</name>
</gene>
<evidence type="ECO:0000313" key="5">
    <source>
        <dbReference type="Proteomes" id="UP000504693"/>
    </source>
</evidence>
<dbReference type="GO" id="GO:0016740">
    <property type="term" value="F:transferase activity"/>
    <property type="evidence" value="ECO:0007669"/>
    <property type="project" value="UniProtKB-KW"/>
</dbReference>
<dbReference type="SFLD" id="SFLDG00358">
    <property type="entry name" value="Main_(cytGST)"/>
    <property type="match status" value="1"/>
</dbReference>
<dbReference type="CDD" id="cd03048">
    <property type="entry name" value="GST_N_Ure2p_like"/>
    <property type="match status" value="1"/>
</dbReference>
<name>A0A7D3XHN9_9SPHN</name>
<keyword evidence="5" id="KW-1185">Reference proteome</keyword>
<reference evidence="4 5" key="1">
    <citation type="submission" date="2020-05" db="EMBL/GenBank/DDBJ databases">
        <title>Erythrobacter mangrovi sp. nov., isolated from rhizosphere soil of mangrove plant (Kandelia candel).</title>
        <authorList>
            <person name="Ye Y.H."/>
        </authorList>
    </citation>
    <scope>NUCLEOTIDE SEQUENCE [LARGE SCALE GENOMIC DNA]</scope>
    <source>
        <strain evidence="4 5">EB310</strain>
    </source>
</reference>
<dbReference type="InterPro" id="IPR036249">
    <property type="entry name" value="Thioredoxin-like_sf"/>
</dbReference>
<dbReference type="PROSITE" id="PS50405">
    <property type="entry name" value="GST_CTER"/>
    <property type="match status" value="1"/>
</dbReference>
<dbReference type="Gene3D" id="1.20.1050.10">
    <property type="match status" value="1"/>
</dbReference>
<dbReference type="InterPro" id="IPR004045">
    <property type="entry name" value="Glutathione_S-Trfase_N"/>
</dbReference>
<dbReference type="InterPro" id="IPR004046">
    <property type="entry name" value="GST_C"/>
</dbReference>
<sequence>MIELYTWNTSNGRKISIALEEMELPYKVHPINIYEGEQFSDAFTKVTPNNKIPAIRDSETGLTIFESGAILFYLAEKSGRFLATDPATRWATIQWLMWQMGGFGPILGQTAHFMHYNAGASDYSAERFSKEAQRLYSVLDGQLSDREYIVGEYSIADMAVWPWTSRFEHQKIDLDAYPNVREWYLRIAERPAVLKGYAVPGTAERPAIPR</sequence>
<comment type="similarity">
    <text evidence="1">Belongs to the GST superfamily.</text>
</comment>
<dbReference type="Pfam" id="PF00043">
    <property type="entry name" value="GST_C"/>
    <property type="match status" value="1"/>
</dbReference>
<dbReference type="InterPro" id="IPR010987">
    <property type="entry name" value="Glutathione-S-Trfase_C-like"/>
</dbReference>
<dbReference type="Proteomes" id="UP000504693">
    <property type="component" value="Chromosome"/>
</dbReference>
<dbReference type="InterPro" id="IPR040079">
    <property type="entry name" value="Glutathione_S-Trfase"/>
</dbReference>
<protein>
    <submittedName>
        <fullName evidence="4">Glutathione S-transferase N-terminal domain-containing protein</fullName>
    </submittedName>
</protein>
<dbReference type="Gene3D" id="3.40.30.10">
    <property type="entry name" value="Glutaredoxin"/>
    <property type="match status" value="1"/>
</dbReference>
<dbReference type="PANTHER" id="PTHR44051">
    <property type="entry name" value="GLUTATHIONE S-TRANSFERASE-RELATED"/>
    <property type="match status" value="1"/>
</dbReference>